<proteinExistence type="predicted"/>
<comment type="caution">
    <text evidence="1">The sequence shown here is derived from an EMBL/GenBank/DDBJ whole genome shotgun (WGS) entry which is preliminary data.</text>
</comment>
<dbReference type="Proteomes" id="UP000230821">
    <property type="component" value="Unassembled WGS sequence"/>
</dbReference>
<evidence type="ECO:0000313" key="1">
    <source>
        <dbReference type="EMBL" id="PIE33347.1"/>
    </source>
</evidence>
<sequence>MANLNEICQAIVSDVQDGLACGVVDLNTGMLMGVHHTIPYFTQSYLDAIAAAAVELIRGRTVRRVEELMTKHRGSEVKDAFEEIFISSKTVFHFMALIKEKQSLVVLVTKKTASQGLGWVSLRGALKDISAALP</sequence>
<evidence type="ECO:0000313" key="2">
    <source>
        <dbReference type="Proteomes" id="UP000230821"/>
    </source>
</evidence>
<dbReference type="EMBL" id="PDSK01000100">
    <property type="protein sequence ID" value="PIE33347.1"/>
    <property type="molecule type" value="Genomic_DNA"/>
</dbReference>
<protein>
    <recommendedName>
        <fullName evidence="3">Roadblock/LAMTOR2 domain-containing protein</fullName>
    </recommendedName>
</protein>
<reference evidence="1 2" key="1">
    <citation type="submission" date="2017-10" db="EMBL/GenBank/DDBJ databases">
        <title>Novel microbial diversity and functional potential in the marine mammal oral microbiome.</title>
        <authorList>
            <person name="Dudek N.K."/>
            <person name="Sun C.L."/>
            <person name="Burstein D."/>
            <person name="Kantor R.S."/>
            <person name="Aliaga Goltsman D.S."/>
            <person name="Bik E.M."/>
            <person name="Thomas B.C."/>
            <person name="Banfield J.F."/>
            <person name="Relman D.A."/>
        </authorList>
    </citation>
    <scope>NUCLEOTIDE SEQUENCE [LARGE SCALE GENOMIC DNA]</scope>
    <source>
        <strain evidence="1">DOLJORAL78_47_16</strain>
    </source>
</reference>
<organism evidence="1 2">
    <name type="scientific">candidate division KSB3 bacterium</name>
    <dbReference type="NCBI Taxonomy" id="2044937"/>
    <lineage>
        <taxon>Bacteria</taxon>
        <taxon>candidate division KSB3</taxon>
    </lineage>
</organism>
<name>A0A2G6KCG3_9BACT</name>
<dbReference type="AlphaFoldDB" id="A0A2G6KCG3"/>
<gene>
    <name evidence="1" type="ORF">CSA56_12310</name>
</gene>
<evidence type="ECO:0008006" key="3">
    <source>
        <dbReference type="Google" id="ProtNLM"/>
    </source>
</evidence>
<accession>A0A2G6KCG3</accession>